<feature type="domain" description="HORMA" evidence="3">
    <location>
        <begin position="31"/>
        <end position="231"/>
    </location>
</feature>
<sequence>MLGKALYPANHESTTMSAAPPPAPPILNTSLSLTRTLTDFLTVTLHTLLSIRSLYPPSSFLTTRAYNLPVQQSRHPAVCTWINTSISHLTPLLLTSSISLITFVIFSASGQVLERYIFDISRFPVVGEKEKWTEFEEGRGIVDVEEQLRATIKKLQIAGERLKKLPQDCTFTFVVEMREGSEAPIGHPMPWVASEPGLQQQTEGNGKGKERERNTSVGVDRGGVKSTPVRLVEAGDFVLEAWIEEGKAKFELVDEDEDDEG</sequence>
<organism evidence="4 5">
    <name type="scientific">Lachnellula hyalina</name>
    <dbReference type="NCBI Taxonomy" id="1316788"/>
    <lineage>
        <taxon>Eukaryota</taxon>
        <taxon>Fungi</taxon>
        <taxon>Dikarya</taxon>
        <taxon>Ascomycota</taxon>
        <taxon>Pezizomycotina</taxon>
        <taxon>Leotiomycetes</taxon>
        <taxon>Helotiales</taxon>
        <taxon>Lachnaceae</taxon>
        <taxon>Lachnellula</taxon>
    </lineage>
</organism>
<dbReference type="Gene3D" id="3.30.900.10">
    <property type="entry name" value="HORMA domain"/>
    <property type="match status" value="1"/>
</dbReference>
<evidence type="ECO:0000313" key="4">
    <source>
        <dbReference type="EMBL" id="TVY23467.1"/>
    </source>
</evidence>
<dbReference type="AlphaFoldDB" id="A0A8H8TX20"/>
<dbReference type="InterPro" id="IPR003511">
    <property type="entry name" value="HORMA_dom"/>
</dbReference>
<reference evidence="4 5" key="1">
    <citation type="submission" date="2018-05" db="EMBL/GenBank/DDBJ databases">
        <title>Genome sequencing and assembly of the regulated plant pathogen Lachnellula willkommii and related sister species for the development of diagnostic species identification markers.</title>
        <authorList>
            <person name="Giroux E."/>
            <person name="Bilodeau G."/>
        </authorList>
    </citation>
    <scope>NUCLEOTIDE SEQUENCE [LARGE SCALE GENOMIC DNA]</scope>
    <source>
        <strain evidence="4 5">CBS 185.66</strain>
    </source>
</reference>
<evidence type="ECO:0000256" key="1">
    <source>
        <dbReference type="ARBA" id="ARBA00010348"/>
    </source>
</evidence>
<name>A0A8H8TX20_9HELO</name>
<keyword evidence="5" id="KW-1185">Reference proteome</keyword>
<dbReference type="InterPro" id="IPR036570">
    <property type="entry name" value="HORMA_dom_sf"/>
</dbReference>
<gene>
    <name evidence="4" type="primary">mad2l2</name>
    <name evidence="4" type="ORF">LHYA1_G007122</name>
</gene>
<comment type="similarity">
    <text evidence="1">Belongs to the MAD2 family.</text>
</comment>
<evidence type="ECO:0000259" key="3">
    <source>
        <dbReference type="PROSITE" id="PS50815"/>
    </source>
</evidence>
<dbReference type="OrthoDB" id="21254at2759"/>
<dbReference type="GeneID" id="41987320"/>
<dbReference type="PANTHER" id="PTHR11842:SF10">
    <property type="entry name" value="MITOTIC SPINDLE ASSEMBLY CHECKPOINT PROTEIN MAD2B"/>
    <property type="match status" value="1"/>
</dbReference>
<dbReference type="PANTHER" id="PTHR11842">
    <property type="entry name" value="MITOTIC SPINDLE ASSEMBLY CHECKPOINT PROTEIN MAD2"/>
    <property type="match status" value="1"/>
</dbReference>
<dbReference type="GO" id="GO:0016035">
    <property type="term" value="C:zeta DNA polymerase complex"/>
    <property type="evidence" value="ECO:0007669"/>
    <property type="project" value="TreeGrafter"/>
</dbReference>
<feature type="region of interest" description="Disordered" evidence="2">
    <location>
        <begin position="1"/>
        <end position="22"/>
    </location>
</feature>
<feature type="region of interest" description="Disordered" evidence="2">
    <location>
        <begin position="185"/>
        <end position="222"/>
    </location>
</feature>
<accession>A0A8H8TX20</accession>
<dbReference type="Pfam" id="PF02301">
    <property type="entry name" value="HORMA"/>
    <property type="match status" value="1"/>
</dbReference>
<dbReference type="Proteomes" id="UP000431533">
    <property type="component" value="Unassembled WGS sequence"/>
</dbReference>
<comment type="caution">
    <text evidence="4">The sequence shown here is derived from an EMBL/GenBank/DDBJ whole genome shotgun (WGS) entry which is preliminary data.</text>
</comment>
<dbReference type="SUPFAM" id="SSF56019">
    <property type="entry name" value="The spindle assembly checkpoint protein mad2"/>
    <property type="match status" value="1"/>
</dbReference>
<dbReference type="RefSeq" id="XP_031002255.1">
    <property type="nucleotide sequence ID" value="XM_031152054.1"/>
</dbReference>
<evidence type="ECO:0000256" key="2">
    <source>
        <dbReference type="SAM" id="MobiDB-lite"/>
    </source>
</evidence>
<evidence type="ECO:0000313" key="5">
    <source>
        <dbReference type="Proteomes" id="UP000431533"/>
    </source>
</evidence>
<dbReference type="InterPro" id="IPR045091">
    <property type="entry name" value="Mad2-like"/>
</dbReference>
<proteinExistence type="inferred from homology"/>
<dbReference type="PROSITE" id="PS50815">
    <property type="entry name" value="HORMA"/>
    <property type="match status" value="1"/>
</dbReference>
<protein>
    <submittedName>
        <fullName evidence="4">Mitotic spindle assembly checkpoint protein</fullName>
    </submittedName>
</protein>
<dbReference type="EMBL" id="QGMH01000178">
    <property type="protein sequence ID" value="TVY23467.1"/>
    <property type="molecule type" value="Genomic_DNA"/>
</dbReference>